<proteinExistence type="predicted"/>
<reference evidence="1" key="1">
    <citation type="submission" date="2020-10" db="EMBL/GenBank/DDBJ databases">
        <title>Genomic Encyclopedia of Type Strains, Phase IV (KMG-IV): sequencing the most valuable type-strain genomes for metagenomic binning, comparative biology and taxonomic classification.</title>
        <authorList>
            <person name="Goeker M."/>
        </authorList>
    </citation>
    <scope>NUCLEOTIDE SEQUENCE</scope>
    <source>
        <strain evidence="1">DSM 13886</strain>
    </source>
</reference>
<dbReference type="Proteomes" id="UP000658225">
    <property type="component" value="Unassembled WGS sequence"/>
</dbReference>
<sequence>MKLGSKEYYVNAFKDGLMINYVAPKSQSLESIYIYHEEQIREIPHLKDEEKCSYSRNLQKAYDQTVDEIVGHSEE</sequence>
<dbReference type="AlphaFoldDB" id="A0A927R4S7"/>
<protein>
    <submittedName>
        <fullName evidence="1">Uncharacterized protein</fullName>
    </submittedName>
</protein>
<organism evidence="1 2">
    <name type="scientific">Sporosarcina limicola</name>
    <dbReference type="NCBI Taxonomy" id="34101"/>
    <lineage>
        <taxon>Bacteria</taxon>
        <taxon>Bacillati</taxon>
        <taxon>Bacillota</taxon>
        <taxon>Bacilli</taxon>
        <taxon>Bacillales</taxon>
        <taxon>Caryophanaceae</taxon>
        <taxon>Sporosarcina</taxon>
    </lineage>
</organism>
<evidence type="ECO:0000313" key="2">
    <source>
        <dbReference type="Proteomes" id="UP000658225"/>
    </source>
</evidence>
<accession>A0A927R4S7</accession>
<dbReference type="RefSeq" id="WP_192600184.1">
    <property type="nucleotide sequence ID" value="NZ_JADBEL010000029.1"/>
</dbReference>
<gene>
    <name evidence="1" type="ORF">H4683_003671</name>
</gene>
<keyword evidence="2" id="KW-1185">Reference proteome</keyword>
<dbReference type="EMBL" id="JADBEL010000029">
    <property type="protein sequence ID" value="MBE1556546.1"/>
    <property type="molecule type" value="Genomic_DNA"/>
</dbReference>
<name>A0A927R4S7_9BACL</name>
<evidence type="ECO:0000313" key="1">
    <source>
        <dbReference type="EMBL" id="MBE1556546.1"/>
    </source>
</evidence>
<comment type="caution">
    <text evidence="1">The sequence shown here is derived from an EMBL/GenBank/DDBJ whole genome shotgun (WGS) entry which is preliminary data.</text>
</comment>